<dbReference type="AlphaFoldDB" id="A0A2P9AGE9"/>
<accession>A0A2P9AGE9</accession>
<organism evidence="1 2">
    <name type="scientific">Mesorhizobium delmotii</name>
    <dbReference type="NCBI Taxonomy" id="1631247"/>
    <lineage>
        <taxon>Bacteria</taxon>
        <taxon>Pseudomonadati</taxon>
        <taxon>Pseudomonadota</taxon>
        <taxon>Alphaproteobacteria</taxon>
        <taxon>Hyphomicrobiales</taxon>
        <taxon>Phyllobacteriaceae</taxon>
        <taxon>Mesorhizobium</taxon>
    </lineage>
</organism>
<protein>
    <submittedName>
        <fullName evidence="1">Uncharacterized protein</fullName>
    </submittedName>
</protein>
<evidence type="ECO:0000313" key="2">
    <source>
        <dbReference type="Proteomes" id="UP000245698"/>
    </source>
</evidence>
<keyword evidence="2" id="KW-1185">Reference proteome</keyword>
<evidence type="ECO:0000313" key="1">
    <source>
        <dbReference type="EMBL" id="SJM30222.1"/>
    </source>
</evidence>
<proteinExistence type="predicted"/>
<dbReference type="Proteomes" id="UP000245698">
    <property type="component" value="Unassembled WGS sequence"/>
</dbReference>
<dbReference type="EMBL" id="FUIG01000019">
    <property type="protein sequence ID" value="SJM30222.1"/>
    <property type="molecule type" value="Genomic_DNA"/>
</dbReference>
<name>A0A2P9AGE9_9HYPH</name>
<gene>
    <name evidence="1" type="ORF">BQ8482_130121</name>
</gene>
<sequence length="62" mass="7265">MPRALYMLVIRLSLRPLDWTLQIAHRFGTIGIIWLVARRYSLPAGACFRLGFAPFSCRRDNW</sequence>
<reference evidence="2" key="1">
    <citation type="submission" date="2016-12" db="EMBL/GenBank/DDBJ databases">
        <authorList>
            <person name="Brunel B."/>
        </authorList>
    </citation>
    <scope>NUCLEOTIDE SEQUENCE [LARGE SCALE GENOMIC DNA]</scope>
</reference>